<dbReference type="SUPFAM" id="SSF81324">
    <property type="entry name" value="Voltage-gated potassium channels"/>
    <property type="match status" value="1"/>
</dbReference>
<feature type="domain" description="Ion transport" evidence="7">
    <location>
        <begin position="20"/>
        <end position="230"/>
    </location>
</feature>
<dbReference type="Proteomes" id="UP000483261">
    <property type="component" value="Unassembled WGS sequence"/>
</dbReference>
<evidence type="ECO:0000259" key="7">
    <source>
        <dbReference type="Pfam" id="PF00520"/>
    </source>
</evidence>
<dbReference type="InterPro" id="IPR043203">
    <property type="entry name" value="VGCC_Ca_Na"/>
</dbReference>
<gene>
    <name evidence="8" type="ORF">G5C66_04290</name>
</gene>
<proteinExistence type="predicted"/>
<dbReference type="InterPro" id="IPR005821">
    <property type="entry name" value="Ion_trans_dom"/>
</dbReference>
<dbReference type="InterPro" id="IPR027359">
    <property type="entry name" value="Volt_channel_dom_sf"/>
</dbReference>
<dbReference type="Gene3D" id="1.20.120.350">
    <property type="entry name" value="Voltage-gated potassium channels. Chain C"/>
    <property type="match status" value="1"/>
</dbReference>
<evidence type="ECO:0000256" key="3">
    <source>
        <dbReference type="ARBA" id="ARBA00022989"/>
    </source>
</evidence>
<dbReference type="PANTHER" id="PTHR10037:SF62">
    <property type="entry name" value="SODIUM CHANNEL PROTEIN 60E"/>
    <property type="match status" value="1"/>
</dbReference>
<comment type="caution">
    <text evidence="8">The sequence shown here is derived from an EMBL/GenBank/DDBJ whole genome shotgun (WGS) entry which is preliminary data.</text>
</comment>
<evidence type="ECO:0000256" key="4">
    <source>
        <dbReference type="ARBA" id="ARBA00023136"/>
    </source>
</evidence>
<accession>A0A6M1QQB7</accession>
<sequence length="281" mass="30641">MGPSNISARDRVRALVDNDTFQKVIIGVIIVNAVVLGVETMVPEHLAHELALFDSLLLGVFVVELVLRLVAYGPRFFLDPWNIFDTAIVAIALVPATGPMSVLRALRILRVLRLVNSVPSMRRVVDGLIAAMPGMGSVAALLVLMMYVAVVISTNLYGEIAPEYFGDLGTSAFTLFQTMTGEAWPDIAREVMAEDPSAWIFFVVFILVMTFAVLNLFLAVVVSGMESVESLTKHEEENDAEQMEMLASLREEMKAVREELASTRAELRGVGVGAAGDEVQI</sequence>
<keyword evidence="9" id="KW-1185">Reference proteome</keyword>
<dbReference type="GO" id="GO:0005248">
    <property type="term" value="F:voltage-gated sodium channel activity"/>
    <property type="evidence" value="ECO:0007669"/>
    <property type="project" value="TreeGrafter"/>
</dbReference>
<reference evidence="8 9" key="1">
    <citation type="submission" date="2020-02" db="EMBL/GenBank/DDBJ databases">
        <title>Whole-genome analyses of novel actinobacteria.</title>
        <authorList>
            <person name="Sahin N."/>
        </authorList>
    </citation>
    <scope>NUCLEOTIDE SEQUENCE [LARGE SCALE GENOMIC DNA]</scope>
    <source>
        <strain evidence="8 9">KC13</strain>
    </source>
</reference>
<keyword evidence="3 6" id="KW-1133">Transmembrane helix</keyword>
<evidence type="ECO:0000256" key="6">
    <source>
        <dbReference type="SAM" id="Phobius"/>
    </source>
</evidence>
<evidence type="ECO:0000256" key="1">
    <source>
        <dbReference type="ARBA" id="ARBA00004141"/>
    </source>
</evidence>
<keyword evidence="5" id="KW-0175">Coiled coil</keyword>
<dbReference type="Pfam" id="PF00520">
    <property type="entry name" value="Ion_trans"/>
    <property type="match status" value="1"/>
</dbReference>
<dbReference type="PANTHER" id="PTHR10037">
    <property type="entry name" value="VOLTAGE-GATED CATION CHANNEL CALCIUM AND SODIUM"/>
    <property type="match status" value="1"/>
</dbReference>
<evidence type="ECO:0000313" key="8">
    <source>
        <dbReference type="EMBL" id="NGN91955.1"/>
    </source>
</evidence>
<dbReference type="GO" id="GO:0001518">
    <property type="term" value="C:voltage-gated sodium channel complex"/>
    <property type="evidence" value="ECO:0007669"/>
    <property type="project" value="TreeGrafter"/>
</dbReference>
<name>A0A6M1QQB7_9ACTN</name>
<keyword evidence="4 6" id="KW-0472">Membrane</keyword>
<keyword evidence="2 6" id="KW-0812">Transmembrane</keyword>
<comment type="subcellular location">
    <subcellularLocation>
        <location evidence="1">Membrane</location>
        <topology evidence="1">Multi-pass membrane protein</topology>
    </subcellularLocation>
</comment>
<protein>
    <submittedName>
        <fullName evidence="8">Ion transporter</fullName>
    </submittedName>
</protein>
<evidence type="ECO:0000256" key="5">
    <source>
        <dbReference type="SAM" id="Coils"/>
    </source>
</evidence>
<feature type="transmembrane region" description="Helical" evidence="6">
    <location>
        <begin position="83"/>
        <end position="106"/>
    </location>
</feature>
<feature type="transmembrane region" description="Helical" evidence="6">
    <location>
        <begin position="20"/>
        <end position="38"/>
    </location>
</feature>
<dbReference type="EMBL" id="JAALAA010000003">
    <property type="protein sequence ID" value="NGN91955.1"/>
    <property type="molecule type" value="Genomic_DNA"/>
</dbReference>
<dbReference type="AlphaFoldDB" id="A0A6M1QQB7"/>
<feature type="coiled-coil region" evidence="5">
    <location>
        <begin position="239"/>
        <end position="266"/>
    </location>
</feature>
<dbReference type="Gene3D" id="1.10.287.70">
    <property type="match status" value="1"/>
</dbReference>
<feature type="transmembrane region" description="Helical" evidence="6">
    <location>
        <begin position="50"/>
        <end position="71"/>
    </location>
</feature>
<evidence type="ECO:0000256" key="2">
    <source>
        <dbReference type="ARBA" id="ARBA00022692"/>
    </source>
</evidence>
<dbReference type="RefSeq" id="WP_165109729.1">
    <property type="nucleotide sequence ID" value="NZ_JAALAA010000003.1"/>
</dbReference>
<feature type="transmembrane region" description="Helical" evidence="6">
    <location>
        <begin position="127"/>
        <end position="152"/>
    </location>
</feature>
<organism evidence="8 9">
    <name type="scientific">Nocardioides turkmenicus</name>
    <dbReference type="NCBI Taxonomy" id="2711220"/>
    <lineage>
        <taxon>Bacteria</taxon>
        <taxon>Bacillati</taxon>
        <taxon>Actinomycetota</taxon>
        <taxon>Actinomycetes</taxon>
        <taxon>Propionibacteriales</taxon>
        <taxon>Nocardioidaceae</taxon>
        <taxon>Nocardioides</taxon>
    </lineage>
</organism>
<evidence type="ECO:0000313" key="9">
    <source>
        <dbReference type="Proteomes" id="UP000483261"/>
    </source>
</evidence>
<feature type="transmembrane region" description="Helical" evidence="6">
    <location>
        <begin position="199"/>
        <end position="222"/>
    </location>
</feature>